<reference evidence="3" key="1">
    <citation type="submission" date="2021-01" db="EMBL/GenBank/DDBJ databases">
        <authorList>
            <person name="Zahm M."/>
            <person name="Roques C."/>
            <person name="Cabau C."/>
            <person name="Klopp C."/>
            <person name="Donnadieu C."/>
            <person name="Jouanno E."/>
            <person name="Lampietro C."/>
            <person name="Louis A."/>
            <person name="Herpin A."/>
            <person name="Echchiki A."/>
            <person name="Berthelot C."/>
            <person name="Parey E."/>
            <person name="Roest-Crollius H."/>
            <person name="Braasch I."/>
            <person name="Postlethwait J."/>
            <person name="Bobe J."/>
            <person name="Montfort J."/>
            <person name="Bouchez O."/>
            <person name="Begum T."/>
            <person name="Mejri S."/>
            <person name="Adams A."/>
            <person name="Chen W.-J."/>
            <person name="Guiguen Y."/>
        </authorList>
    </citation>
    <scope>NUCLEOTIDE SEQUENCE</scope>
    <source>
        <strain evidence="3">YG-15Mar2019-1</strain>
        <tissue evidence="3">Brain</tissue>
    </source>
</reference>
<keyword evidence="4" id="KW-1185">Reference proteome</keyword>
<evidence type="ECO:0000256" key="1">
    <source>
        <dbReference type="SAM" id="Phobius"/>
    </source>
</evidence>
<dbReference type="SUPFAM" id="SSF48726">
    <property type="entry name" value="Immunoglobulin"/>
    <property type="match status" value="1"/>
</dbReference>
<dbReference type="Proteomes" id="UP001046870">
    <property type="component" value="Chromosome 8"/>
</dbReference>
<comment type="caution">
    <text evidence="3">The sequence shown here is derived from an EMBL/GenBank/DDBJ whole genome shotgun (WGS) entry which is preliminary data.</text>
</comment>
<feature type="signal peptide" evidence="2">
    <location>
        <begin position="1"/>
        <end position="17"/>
    </location>
</feature>
<feature type="chain" id="PRO_5039217744" evidence="2">
    <location>
        <begin position="18"/>
        <end position="249"/>
    </location>
</feature>
<name>A0A9D3TCK0_MEGAT</name>
<protein>
    <submittedName>
        <fullName evidence="3">Uncharacterized protein</fullName>
    </submittedName>
</protein>
<dbReference type="Gene3D" id="2.60.40.10">
    <property type="entry name" value="Immunoglobulins"/>
    <property type="match status" value="1"/>
</dbReference>
<dbReference type="OrthoDB" id="8767145at2759"/>
<proteinExistence type="predicted"/>
<keyword evidence="1" id="KW-0472">Membrane</keyword>
<evidence type="ECO:0000313" key="3">
    <source>
        <dbReference type="EMBL" id="KAG7472635.1"/>
    </source>
</evidence>
<evidence type="ECO:0000256" key="2">
    <source>
        <dbReference type="SAM" id="SignalP"/>
    </source>
</evidence>
<keyword evidence="1" id="KW-0812">Transmembrane</keyword>
<feature type="transmembrane region" description="Helical" evidence="1">
    <location>
        <begin position="154"/>
        <end position="175"/>
    </location>
</feature>
<organism evidence="3 4">
    <name type="scientific">Megalops atlanticus</name>
    <name type="common">Tarpon</name>
    <name type="synonym">Clupea gigantea</name>
    <dbReference type="NCBI Taxonomy" id="7932"/>
    <lineage>
        <taxon>Eukaryota</taxon>
        <taxon>Metazoa</taxon>
        <taxon>Chordata</taxon>
        <taxon>Craniata</taxon>
        <taxon>Vertebrata</taxon>
        <taxon>Euteleostomi</taxon>
        <taxon>Actinopterygii</taxon>
        <taxon>Neopterygii</taxon>
        <taxon>Teleostei</taxon>
        <taxon>Elopiformes</taxon>
        <taxon>Megalopidae</taxon>
        <taxon>Megalops</taxon>
    </lineage>
</organism>
<dbReference type="InterPro" id="IPR013783">
    <property type="entry name" value="Ig-like_fold"/>
</dbReference>
<dbReference type="InterPro" id="IPR036179">
    <property type="entry name" value="Ig-like_dom_sf"/>
</dbReference>
<sequence>MFLSILVVLCFPVLGSAAVDAYRAVDCTAGQDCMVLCEYRFSAAAAWCKRERGGTYRTVAKTTDAVLGRVSMLVLPSRARALVHFEPVLEKDAGEYRCGYWTTESNREVLYLQERILLRVHKAVTVQTSTVTAAANSSNTTEGTVRGLGSDKDILIISVVIASLLLAVLVGVFIFRRKSKRNKIGTAGHLGSVSVNEFPYSNEPVLTDITYAVLTLSPHGATEQGSHRSSQSERPVRLPEVVEYSSINF</sequence>
<gene>
    <name evidence="3" type="ORF">MATL_G00110740</name>
</gene>
<dbReference type="AlphaFoldDB" id="A0A9D3TCK0"/>
<evidence type="ECO:0000313" key="4">
    <source>
        <dbReference type="Proteomes" id="UP001046870"/>
    </source>
</evidence>
<keyword evidence="2" id="KW-0732">Signal</keyword>
<dbReference type="EMBL" id="JAFDVH010000008">
    <property type="protein sequence ID" value="KAG7472635.1"/>
    <property type="molecule type" value="Genomic_DNA"/>
</dbReference>
<accession>A0A9D3TCK0</accession>
<keyword evidence="1" id="KW-1133">Transmembrane helix</keyword>